<dbReference type="Pfam" id="PF06283">
    <property type="entry name" value="ThuA"/>
    <property type="match status" value="1"/>
</dbReference>
<organism evidence="2 3">
    <name type="scientific">Suilimivivens aceti</name>
    <dbReference type="NCBI Taxonomy" id="2981774"/>
    <lineage>
        <taxon>Bacteria</taxon>
        <taxon>Bacillati</taxon>
        <taxon>Bacillota</taxon>
        <taxon>Clostridia</taxon>
        <taxon>Lachnospirales</taxon>
        <taxon>Lachnospiraceae</taxon>
        <taxon>Suilimivivens</taxon>
    </lineage>
</organism>
<keyword evidence="3" id="KW-1185">Reference proteome</keyword>
<sequence>MIRVTIWNEFEEEKMYEEVKKIYPDGIHVCLSDFLSKNEDMQVRCVTLQSEGQGLTEEILKNTDVLLWWGHQSHDKVTDENAERVKRHVLNGMGFIPLHAAHYSKPLKLLLGTSMTLRWKHGEREKLICINPSHPIAEGITEPVFLEEEEMYGEYFDIPKPDDIVFLGWFSNQEVFRSGCVFLRGNGKIFYFQPGHEEYPTYYNPQIQRILTNAVRWAVPVNRRNEDFTCIEVK</sequence>
<evidence type="ECO:0000313" key="2">
    <source>
        <dbReference type="EMBL" id="MCU6744332.1"/>
    </source>
</evidence>
<dbReference type="InterPro" id="IPR029062">
    <property type="entry name" value="Class_I_gatase-like"/>
</dbReference>
<dbReference type="EMBL" id="JAOQKJ010000005">
    <property type="protein sequence ID" value="MCU6744332.1"/>
    <property type="molecule type" value="Genomic_DNA"/>
</dbReference>
<protein>
    <submittedName>
        <fullName evidence="2">ThuA domain-containing protein</fullName>
    </submittedName>
</protein>
<dbReference type="PIRSF" id="PIRSF030013">
    <property type="entry name" value="ThuA"/>
    <property type="match status" value="1"/>
</dbReference>
<comment type="caution">
    <text evidence="2">The sequence shown here is derived from an EMBL/GenBank/DDBJ whole genome shotgun (WGS) entry which is preliminary data.</text>
</comment>
<dbReference type="InterPro" id="IPR009381">
    <property type="entry name" value="Trehalose_catabolism_ThuA_prok"/>
</dbReference>
<accession>A0ABT2T250</accession>
<dbReference type="RefSeq" id="WP_118798454.1">
    <property type="nucleotide sequence ID" value="NZ_JAOQKJ010000005.1"/>
</dbReference>
<evidence type="ECO:0000313" key="3">
    <source>
        <dbReference type="Proteomes" id="UP001652432"/>
    </source>
</evidence>
<gene>
    <name evidence="2" type="ORF">OCV77_07460</name>
</gene>
<name>A0ABT2T250_9FIRM</name>
<evidence type="ECO:0000259" key="1">
    <source>
        <dbReference type="Pfam" id="PF06283"/>
    </source>
</evidence>
<dbReference type="InterPro" id="IPR029010">
    <property type="entry name" value="ThuA-like"/>
</dbReference>
<reference evidence="2 3" key="1">
    <citation type="journal article" date="2021" name="ISME Commun">
        <title>Automated analysis of genomic sequences facilitates high-throughput and comprehensive description of bacteria.</title>
        <authorList>
            <person name="Hitch T.C.A."/>
        </authorList>
    </citation>
    <scope>NUCLEOTIDE SEQUENCE [LARGE SCALE GENOMIC DNA]</scope>
    <source>
        <strain evidence="2 3">Sanger_18</strain>
    </source>
</reference>
<feature type="domain" description="ThuA-like" evidence="1">
    <location>
        <begin position="3"/>
        <end position="218"/>
    </location>
</feature>
<dbReference type="Gene3D" id="3.40.50.880">
    <property type="match status" value="1"/>
</dbReference>
<proteinExistence type="predicted"/>
<dbReference type="SUPFAM" id="SSF52317">
    <property type="entry name" value="Class I glutamine amidotransferase-like"/>
    <property type="match status" value="1"/>
</dbReference>
<dbReference type="Proteomes" id="UP001652432">
    <property type="component" value="Unassembled WGS sequence"/>
</dbReference>